<dbReference type="PROSITE" id="PS51508">
    <property type="entry name" value="CKK"/>
    <property type="match status" value="1"/>
</dbReference>
<evidence type="ECO:0000259" key="1">
    <source>
        <dbReference type="PROSITE" id="PS51508"/>
    </source>
</evidence>
<name>A0A1J1GRK7_PLAGA</name>
<dbReference type="EMBL" id="CVMV01000032">
    <property type="protein sequence ID" value="CRG94931.1"/>
    <property type="molecule type" value="Genomic_DNA"/>
</dbReference>
<dbReference type="VEuPathDB" id="PlasmoDB:PGAL8A_00232900"/>
<accession>A0A1J1GRK7</accession>
<dbReference type="OMA" id="VLFYDIN"/>
<dbReference type="AlphaFoldDB" id="A0A1J1GRK7"/>
<feature type="domain" description="CKK" evidence="1">
    <location>
        <begin position="714"/>
        <end position="840"/>
    </location>
</feature>
<sequence>MNEDDKSKEIITSCNYGLKRHYISENEKNKDLIFQIDYETLLKNCKEEEKYIDLNLEINYNLEEIVENKDNIKKCVYLHDEVDDEYLYSKKENDYYIKNNKYYYDNNFHSDIDNGISPFNYEREKENIDKKNKYLHYEKDYNSENNSSYTNDTYCSDFTENSSKYEKTKSMNFSQRITYDNNELIHNLNLYNKIVDYNLHNKKYEENSKNYSQMIKEQKENSNCYDSIFIKKKNNEKYSCYNEKQMKMYHHDFYDNIIHKKPNEPKYMFSKYNNQENSPLNLKLLKNRNSLNSVKMEEKILNKYEKILKVMKYLRKIKTKYPEIETIVSILSNHVKNVTFNCEKMFDSRSQLNDFLKKIYIYQIFLLKKVVFKDQNIMKNNNINKYHNNNTSRNKIRFISTDEKNLRDYSIILEDSSRNDHFMLNNLDRNISFNTHNKNINEDIKKHEGKKYEENDEIFNRKYEKNSKGKHEKGIHEILESKKGNFIDKGNEHIKGDLYNEYKIKKNIYNEFQVDKNVKNIDEKVIKDNTNNYKYKDIYNNYDLEEIEKKCSYDYHIKDKYYGNTKFIYGEEENIKNKKKKEKIKKKNENILDIDNVLNKVITQQKNEKFMKTSEKDALYKRELFEKIEKNNKKNILNRNSNECKLNDYEPEELHKYTNGNNLKYLAYKEREGELNLNALNLESNNSAFRNRFQSGKYKKKSIDEEEKKTHVLYYDVNKELTAISNRESVTHALKYTLLNKPKNFATLQNFLFKIDVELVDYKNFILLITKDIKEPHLEALYGLNDFSIFEKVYGKKVAPRFLVPSKVKAFYKYDKFYQTFKELTNVKDFSGITDAVQLI</sequence>
<gene>
    <name evidence="2" type="ORF">PGAL8A_00232900</name>
</gene>
<evidence type="ECO:0000313" key="2">
    <source>
        <dbReference type="EMBL" id="CRG94931.1"/>
    </source>
</evidence>
<dbReference type="InterPro" id="IPR014797">
    <property type="entry name" value="CKK_CAMSAP"/>
</dbReference>
<evidence type="ECO:0000313" key="3">
    <source>
        <dbReference type="Proteomes" id="UP000220797"/>
    </source>
</evidence>
<reference evidence="2" key="1">
    <citation type="submission" date="2015-04" db="EMBL/GenBank/DDBJ databases">
        <authorList>
            <consortium name="Pathogen Informatics"/>
        </authorList>
    </citation>
    <scope>NUCLEOTIDE SEQUENCE [LARGE SCALE GENOMIC DNA]</scope>
    <source>
        <strain evidence="2">8A</strain>
    </source>
</reference>
<dbReference type="Proteomes" id="UP000220797">
    <property type="component" value="Unassembled WGS sequence"/>
</dbReference>
<proteinExistence type="predicted"/>
<dbReference type="GO" id="GO:0008017">
    <property type="term" value="F:microtubule binding"/>
    <property type="evidence" value="ECO:0007669"/>
    <property type="project" value="InterPro"/>
</dbReference>
<dbReference type="RefSeq" id="XP_028527745.1">
    <property type="nucleotide sequence ID" value="XM_028671053.1"/>
</dbReference>
<dbReference type="GeneID" id="39730856"/>
<keyword evidence="3" id="KW-1185">Reference proteome</keyword>
<protein>
    <recommendedName>
        <fullName evidence="1">CKK domain-containing protein</fullName>
    </recommendedName>
</protein>
<organism evidence="2 3">
    <name type="scientific">Plasmodium gallinaceum</name>
    <dbReference type="NCBI Taxonomy" id="5849"/>
    <lineage>
        <taxon>Eukaryota</taxon>
        <taxon>Sar</taxon>
        <taxon>Alveolata</taxon>
        <taxon>Apicomplexa</taxon>
        <taxon>Aconoidasida</taxon>
        <taxon>Haemosporida</taxon>
        <taxon>Plasmodiidae</taxon>
        <taxon>Plasmodium</taxon>
        <taxon>Plasmodium (Haemamoeba)</taxon>
    </lineage>
</organism>
<dbReference type="OrthoDB" id="392726at2759"/>
<dbReference type="SMART" id="SM01051">
    <property type="entry name" value="CAMSAP_CKK"/>
    <property type="match status" value="1"/>
</dbReference>
<comment type="caution">
    <text evidence="2">The sequence shown here is derived from an EMBL/GenBank/DDBJ whole genome shotgun (WGS) entry which is preliminary data.</text>
</comment>